<evidence type="ECO:0000256" key="4">
    <source>
        <dbReference type="SAM" id="Phobius"/>
    </source>
</evidence>
<keyword evidence="2" id="KW-0418">Kinase</keyword>
<dbReference type="EMBL" id="VMRJ01000002">
    <property type="protein sequence ID" value="TVT41495.1"/>
    <property type="molecule type" value="Genomic_DNA"/>
</dbReference>
<dbReference type="PROSITE" id="PS50109">
    <property type="entry name" value="HIS_KIN"/>
    <property type="match status" value="1"/>
</dbReference>
<dbReference type="InterPro" id="IPR050482">
    <property type="entry name" value="Sensor_HK_TwoCompSys"/>
</dbReference>
<accession>A0A558BY84</accession>
<dbReference type="SMART" id="SM00387">
    <property type="entry name" value="HATPase_c"/>
    <property type="match status" value="1"/>
</dbReference>
<keyword evidence="4" id="KW-1133">Transmembrane helix</keyword>
<dbReference type="GO" id="GO:0046983">
    <property type="term" value="F:protein dimerization activity"/>
    <property type="evidence" value="ECO:0007669"/>
    <property type="project" value="InterPro"/>
</dbReference>
<dbReference type="Pfam" id="PF02518">
    <property type="entry name" value="HATPase_c"/>
    <property type="match status" value="1"/>
</dbReference>
<reference evidence="7 8" key="1">
    <citation type="submission" date="2019-07" db="EMBL/GenBank/DDBJ databases">
        <title>Hymenobacter sp. straun FUR1 Genome sequencing and assembly.</title>
        <authorList>
            <person name="Chhetri G."/>
        </authorList>
    </citation>
    <scope>NUCLEOTIDE SEQUENCE [LARGE SCALE GENOMIC DNA]</scope>
    <source>
        <strain evidence="7 8">Fur1</strain>
    </source>
</reference>
<feature type="signal peptide" evidence="5">
    <location>
        <begin position="1"/>
        <end position="19"/>
    </location>
</feature>
<evidence type="ECO:0000256" key="5">
    <source>
        <dbReference type="SAM" id="SignalP"/>
    </source>
</evidence>
<dbReference type="AlphaFoldDB" id="A0A558BY84"/>
<evidence type="ECO:0000256" key="1">
    <source>
        <dbReference type="ARBA" id="ARBA00022679"/>
    </source>
</evidence>
<feature type="transmembrane region" description="Helical" evidence="4">
    <location>
        <begin position="333"/>
        <end position="350"/>
    </location>
</feature>
<protein>
    <recommendedName>
        <fullName evidence="6">Histidine kinase domain-containing protein</fullName>
    </recommendedName>
</protein>
<feature type="domain" description="Histidine kinase" evidence="6">
    <location>
        <begin position="563"/>
        <end position="649"/>
    </location>
</feature>
<dbReference type="Gene3D" id="2.60.40.2380">
    <property type="match status" value="1"/>
</dbReference>
<keyword evidence="5" id="KW-0732">Signal</keyword>
<gene>
    <name evidence="7" type="ORF">FNT36_08630</name>
</gene>
<feature type="transmembrane region" description="Helical" evidence="4">
    <location>
        <begin position="292"/>
        <end position="313"/>
    </location>
</feature>
<keyword evidence="4" id="KW-0472">Membrane</keyword>
<feature type="transmembrane region" description="Helical" evidence="4">
    <location>
        <begin position="362"/>
        <end position="380"/>
    </location>
</feature>
<dbReference type="Pfam" id="PF07730">
    <property type="entry name" value="HisKA_3"/>
    <property type="match status" value="1"/>
</dbReference>
<dbReference type="OrthoDB" id="144293at2"/>
<feature type="transmembrane region" description="Helical" evidence="4">
    <location>
        <begin position="259"/>
        <end position="280"/>
    </location>
</feature>
<organism evidence="7 8">
    <name type="scientific">Hymenobacter setariae</name>
    <dbReference type="NCBI Taxonomy" id="2594794"/>
    <lineage>
        <taxon>Bacteria</taxon>
        <taxon>Pseudomonadati</taxon>
        <taxon>Bacteroidota</taxon>
        <taxon>Cytophagia</taxon>
        <taxon>Cytophagales</taxon>
        <taxon>Hymenobacteraceae</taxon>
        <taxon>Hymenobacter</taxon>
    </lineage>
</organism>
<dbReference type="InterPro" id="IPR036890">
    <property type="entry name" value="HATPase_C_sf"/>
</dbReference>
<dbReference type="InterPro" id="IPR011623">
    <property type="entry name" value="7TMR_DISM_rcpt_extracell_dom1"/>
</dbReference>
<feature type="transmembrane region" description="Helical" evidence="4">
    <location>
        <begin position="197"/>
        <end position="217"/>
    </location>
</feature>
<dbReference type="InterPro" id="IPR011622">
    <property type="entry name" value="7TMR_DISM_rcpt_extracell_dom2"/>
</dbReference>
<dbReference type="GO" id="GO:0000155">
    <property type="term" value="F:phosphorelay sensor kinase activity"/>
    <property type="evidence" value="ECO:0007669"/>
    <property type="project" value="InterPro"/>
</dbReference>
<dbReference type="SUPFAM" id="SSF55874">
    <property type="entry name" value="ATPase domain of HSP90 chaperone/DNA topoisomerase II/histidine kinase"/>
    <property type="match status" value="1"/>
</dbReference>
<evidence type="ECO:0000313" key="8">
    <source>
        <dbReference type="Proteomes" id="UP000317624"/>
    </source>
</evidence>
<feature type="transmembrane region" description="Helical" evidence="4">
    <location>
        <begin position="395"/>
        <end position="413"/>
    </location>
</feature>
<comment type="caution">
    <text evidence="7">The sequence shown here is derived from an EMBL/GenBank/DDBJ whole genome shotgun (WGS) entry which is preliminary data.</text>
</comment>
<dbReference type="PANTHER" id="PTHR24421">
    <property type="entry name" value="NITRATE/NITRITE SENSOR PROTEIN NARX-RELATED"/>
    <property type="match status" value="1"/>
</dbReference>
<evidence type="ECO:0000259" key="6">
    <source>
        <dbReference type="PROSITE" id="PS50109"/>
    </source>
</evidence>
<feature type="chain" id="PRO_5021861835" description="Histidine kinase domain-containing protein" evidence="5">
    <location>
        <begin position="20"/>
        <end position="649"/>
    </location>
</feature>
<dbReference type="InterPro" id="IPR005467">
    <property type="entry name" value="His_kinase_dom"/>
</dbReference>
<dbReference type="Gene3D" id="1.20.5.1930">
    <property type="match status" value="1"/>
</dbReference>
<evidence type="ECO:0000256" key="3">
    <source>
        <dbReference type="ARBA" id="ARBA00023012"/>
    </source>
</evidence>
<name>A0A558BY84_9BACT</name>
<keyword evidence="1" id="KW-0808">Transferase</keyword>
<evidence type="ECO:0000256" key="2">
    <source>
        <dbReference type="ARBA" id="ARBA00022777"/>
    </source>
</evidence>
<dbReference type="Proteomes" id="UP000317624">
    <property type="component" value="Unassembled WGS sequence"/>
</dbReference>
<dbReference type="Pfam" id="PF07696">
    <property type="entry name" value="7TMR-DISMED2"/>
    <property type="match status" value="1"/>
</dbReference>
<sequence>MRWLWIVWLGCIVPTVAHASASAAPSDTLWLEASNAGPWNPYLSYCLDSRSQPNTGQRAATLWAAKRLQPVPPGRVLQAGFTQDRLWLRAVVVNTLPQRTRFVWSVYEFVDSATLFVQPRGQGLPRRTVSTSSHIIADQRPFPARAACLPFWLEANASAVLYLSLENQSGSLYIPTDITTTEDFLAYEQGFIVVKNWTWLLGLYFSSALFNLLLFAFLRDKIHLWYGAYVFFITLFLMMEDGLDGLLLPQATYGLGWQLGQYSLLLLALGCGVRIMAIFLRLRQGWPRLYRLSWVLSGLAAGYALGYALLAQPLLRADAAGHRLAWLNAGREALLWGILGASVFILAAVWSQGRAPHRRLAALYGLTYLFFFGGSVNFLLNRTGLVNIHLVDPNALAWGLALELFTLSALLTGRFRHTLRQNAELRVRQLRERELAGRRLIMAQEEEREALARELHDALAPSLTALHLAWQGRQVRQALAEAPAVLADTHEQTEALLRQVRHDVRTLSQGMLPTLHGEPPPLPEAVGLLTETLSLADTGPRVHCYCDAATATLPMPVQQAAYRMVAELLHNALRHAQAAEVWVDVRRLPNSLRLVVSDNGRGFDPQAELARRGGLGLRGVRARAGYLRGHVQVQSQLGHGASIIVEIPV</sequence>
<evidence type="ECO:0000313" key="7">
    <source>
        <dbReference type="EMBL" id="TVT41495.1"/>
    </source>
</evidence>
<keyword evidence="8" id="KW-1185">Reference proteome</keyword>
<dbReference type="Gene3D" id="3.30.565.10">
    <property type="entry name" value="Histidine kinase-like ATPase, C-terminal domain"/>
    <property type="match status" value="1"/>
</dbReference>
<feature type="transmembrane region" description="Helical" evidence="4">
    <location>
        <begin position="224"/>
        <end position="239"/>
    </location>
</feature>
<dbReference type="RefSeq" id="WP_144846443.1">
    <property type="nucleotide sequence ID" value="NZ_VMRJ01000002.1"/>
</dbReference>
<dbReference type="InterPro" id="IPR003594">
    <property type="entry name" value="HATPase_dom"/>
</dbReference>
<dbReference type="CDD" id="cd16917">
    <property type="entry name" value="HATPase_UhpB-NarQ-NarX-like"/>
    <property type="match status" value="1"/>
</dbReference>
<dbReference type="Pfam" id="PF07695">
    <property type="entry name" value="7TMR-DISM_7TM"/>
    <property type="match status" value="1"/>
</dbReference>
<keyword evidence="3" id="KW-0902">Two-component regulatory system</keyword>
<dbReference type="GO" id="GO:0016020">
    <property type="term" value="C:membrane"/>
    <property type="evidence" value="ECO:0007669"/>
    <property type="project" value="InterPro"/>
</dbReference>
<keyword evidence="4" id="KW-0812">Transmembrane</keyword>
<proteinExistence type="predicted"/>
<dbReference type="InterPro" id="IPR011712">
    <property type="entry name" value="Sig_transdc_His_kin_sub3_dim/P"/>
</dbReference>